<dbReference type="AlphaFoldDB" id="A0A1Y2EP04"/>
<dbReference type="STRING" id="106004.A0A1Y2EP04"/>
<proteinExistence type="predicted"/>
<feature type="region of interest" description="Disordered" evidence="1">
    <location>
        <begin position="575"/>
        <end position="600"/>
    </location>
</feature>
<feature type="region of interest" description="Disordered" evidence="1">
    <location>
        <begin position="1"/>
        <end position="50"/>
    </location>
</feature>
<reference evidence="2 3" key="1">
    <citation type="submission" date="2016-07" db="EMBL/GenBank/DDBJ databases">
        <title>Pervasive Adenine N6-methylation of Active Genes in Fungi.</title>
        <authorList>
            <consortium name="DOE Joint Genome Institute"/>
            <person name="Mondo S.J."/>
            <person name="Dannebaum R.O."/>
            <person name="Kuo R.C."/>
            <person name="Labutti K."/>
            <person name="Haridas S."/>
            <person name="Kuo A."/>
            <person name="Salamov A."/>
            <person name="Ahrendt S.R."/>
            <person name="Lipzen A."/>
            <person name="Sullivan W."/>
            <person name="Andreopoulos W.B."/>
            <person name="Clum A."/>
            <person name="Lindquist E."/>
            <person name="Daum C."/>
            <person name="Ramamoorthy G.K."/>
            <person name="Gryganskyi A."/>
            <person name="Culley D."/>
            <person name="Magnuson J.K."/>
            <person name="James T.Y."/>
            <person name="O'Malley M.A."/>
            <person name="Stajich J.E."/>
            <person name="Spatafora J.W."/>
            <person name="Visel A."/>
            <person name="Grigoriev I.V."/>
        </authorList>
    </citation>
    <scope>NUCLEOTIDE SEQUENCE [LARGE SCALE GENOMIC DNA]</scope>
    <source>
        <strain evidence="2 3">62-1032</strain>
    </source>
</reference>
<feature type="compositionally biased region" description="Pro residues" evidence="1">
    <location>
        <begin position="1"/>
        <end position="10"/>
    </location>
</feature>
<accession>A0A1Y2EP04</accession>
<evidence type="ECO:0000313" key="2">
    <source>
        <dbReference type="EMBL" id="ORY72936.1"/>
    </source>
</evidence>
<comment type="caution">
    <text evidence="2">The sequence shown here is derived from an EMBL/GenBank/DDBJ whole genome shotgun (WGS) entry which is preliminary data.</text>
</comment>
<feature type="compositionally biased region" description="Polar residues" evidence="1">
    <location>
        <begin position="11"/>
        <end position="22"/>
    </location>
</feature>
<sequence>MDDYSAPPPYEQSNSTSQQCSTAAVRPPDAPLRPFLNQPQPAAAPNPRRYPINGHQVRLLGIEELYQHLALLHAFRALRQRVETSDELDRVSVGGALWGELSQGQKWRTYVTMAVHAFESYVAGGMKEEPSAEILLCWYAHLLHPDRDIAVHGLLPDDVRPIPPSMIKRFINNISILGDRGYSAASGKEKASASWADPLDLVRRSSTVLVDSPHFAKPVSIPWIDGGHGFAEPGFAIPSNAQKDGRVTTHETLAIYRLCRDLVRWREDKTSYPRAIIKTPEAHDWLFGRNLFIKYPLKTLDAKGMGHLFNWTKTGFLAFLEKQVAKDPVVGKGPWTGRAKIRELNRMVDSYQRGENLTFNLHALLDSSWLEEPLLLGWDEQTSAEILEVAVARYHAACDLIVTGFEGDSRRLSTLHPTLDIVRFRLDPSLASSRRRRLTFGAASQELAIRTLQLSTRAEQAYHSHLGASRAGSGKANAEGSFVRTAQAWEVRVSEEDLQSEQLIVLVLSLQNRFSAPYSLTVSPPSDSKLELSARNGAGYESDWVIYVNDSIPRNLPSAGQATFALTWRIAQHRREGGAPRSSNTPGGDSSAMNSGAGSQMWLGMTMGGR</sequence>
<feature type="compositionally biased region" description="Polar residues" evidence="1">
    <location>
        <begin position="581"/>
        <end position="598"/>
    </location>
</feature>
<keyword evidence="3" id="KW-1185">Reference proteome</keyword>
<dbReference type="EMBL" id="MCGR01000049">
    <property type="protein sequence ID" value="ORY72936.1"/>
    <property type="molecule type" value="Genomic_DNA"/>
</dbReference>
<feature type="compositionally biased region" description="Low complexity" evidence="1">
    <location>
        <begin position="37"/>
        <end position="47"/>
    </location>
</feature>
<dbReference type="Proteomes" id="UP000193467">
    <property type="component" value="Unassembled WGS sequence"/>
</dbReference>
<evidence type="ECO:0000256" key="1">
    <source>
        <dbReference type="SAM" id="MobiDB-lite"/>
    </source>
</evidence>
<name>A0A1Y2EP04_9BASI</name>
<gene>
    <name evidence="2" type="ORF">BCR35DRAFT_354280</name>
</gene>
<evidence type="ECO:0000313" key="3">
    <source>
        <dbReference type="Proteomes" id="UP000193467"/>
    </source>
</evidence>
<dbReference type="InParanoid" id="A0A1Y2EP04"/>
<organism evidence="2 3">
    <name type="scientific">Leucosporidium creatinivorum</name>
    <dbReference type="NCBI Taxonomy" id="106004"/>
    <lineage>
        <taxon>Eukaryota</taxon>
        <taxon>Fungi</taxon>
        <taxon>Dikarya</taxon>
        <taxon>Basidiomycota</taxon>
        <taxon>Pucciniomycotina</taxon>
        <taxon>Microbotryomycetes</taxon>
        <taxon>Leucosporidiales</taxon>
        <taxon>Leucosporidium</taxon>
    </lineage>
</organism>
<protein>
    <submittedName>
        <fullName evidence="2">Uncharacterized protein</fullName>
    </submittedName>
</protein>